<reference evidence="17" key="1">
    <citation type="submission" date="2021-04" db="EMBL/GenBank/DDBJ databases">
        <title>Ouciella asimina sp. nov., isolated from the surface seawater in the hydrothermal field of Okinawa Trough.</title>
        <authorList>
            <person name="Shuang W."/>
        </authorList>
    </citation>
    <scope>NUCLEOTIDE SEQUENCE</scope>
    <source>
        <strain evidence="17">LXI357</strain>
    </source>
</reference>
<sequence length="647" mass="68892">MLNLLRRLVSSTIGKIVALIILVVIALAFAAGDISSFHNGGVSGTSVAEVGDTGISENELRDRMQNAVDEARQRQPDITMADFVQQGGVDQTLNRIINGIALEQFAQETGMHVSKRAIDGQIASIPVFQGPDGKFSQTQFDQVLKAQGLTADALRQSIRQSMLARWLVAPAGEATKVPQAFALPYASLLLENRHGLIGVVPTAAVDPGAKPSDKQLAAYYKREIGTYTIPERRVIRYAVISPSDFDQKAQPSEAEIAQAYKAAGTRFAAREERSIDQVVVADKADADKIAQKVKSGTSVKAAAQAVGLEATTISNVTKDDLAGQSSQDLANAAFAAKQGDVVGPVQSPLGYVVAKVTDVRQVAGKTLAEATPEIRQELTKQKKVELINNLQDKLDNGITDGSTFSELVSDNKLDAKQTQPVLESGIDPEHPDQKPAPELSKVFQAGFAAQQGDAPQLVQLGDDGTFAVVALGKVVPAAAKPLKAIHDRVLADYMKDQASKKARALANKAVQEINKGTDFDKALQGLKTPMPPPQKVDITRGQLAQNRQQVPPPVALIFSMKEKQAKLLEAPNESGWFVVYLDKIDKGDAKGNDALLKATRSGLSGVLGDEYAQQFIDAIRGKLGVKKNPSAIAKVQTDLGGGAPAAP</sequence>
<keyword evidence="4" id="KW-0997">Cell inner membrane</keyword>
<keyword evidence="14" id="KW-0697">Rotamase</keyword>
<dbReference type="PROSITE" id="PS50198">
    <property type="entry name" value="PPIC_PPIASE_2"/>
    <property type="match status" value="1"/>
</dbReference>
<keyword evidence="8" id="KW-0143">Chaperone</keyword>
<evidence type="ECO:0000256" key="10">
    <source>
        <dbReference type="ARBA" id="ARBA00031484"/>
    </source>
</evidence>
<dbReference type="SUPFAM" id="SSF109998">
    <property type="entry name" value="Triger factor/SurA peptide-binding domain-like"/>
    <property type="match status" value="1"/>
</dbReference>
<evidence type="ECO:0000313" key="18">
    <source>
        <dbReference type="Proteomes" id="UP000676996"/>
    </source>
</evidence>
<dbReference type="InterPro" id="IPR046357">
    <property type="entry name" value="PPIase_dom_sf"/>
</dbReference>
<evidence type="ECO:0000256" key="5">
    <source>
        <dbReference type="ARBA" id="ARBA00022692"/>
    </source>
</evidence>
<name>A0A8T4I9S3_9SPHN</name>
<evidence type="ECO:0000256" key="2">
    <source>
        <dbReference type="ARBA" id="ARBA00018370"/>
    </source>
</evidence>
<protein>
    <recommendedName>
        <fullName evidence="2">Parvulin-like PPIase</fullName>
    </recommendedName>
    <alternativeName>
        <fullName evidence="9">Peptidyl-prolyl cis-trans isomerase plp</fullName>
    </alternativeName>
    <alternativeName>
        <fullName evidence="12">Periplasmic chaperone PpiD</fullName>
    </alternativeName>
    <alternativeName>
        <fullName evidence="13">Periplasmic folding chaperone</fullName>
    </alternativeName>
    <alternativeName>
        <fullName evidence="10">Rotamase plp</fullName>
    </alternativeName>
</protein>
<dbReference type="SUPFAM" id="SSF54534">
    <property type="entry name" value="FKBP-like"/>
    <property type="match status" value="1"/>
</dbReference>
<comment type="subcellular location">
    <subcellularLocation>
        <location evidence="1">Cell inner membrane</location>
        <topology evidence="1">Single-pass type II membrane protein</topology>
        <orientation evidence="1">Periplasmic side</orientation>
    </subcellularLocation>
</comment>
<dbReference type="InterPro" id="IPR027304">
    <property type="entry name" value="Trigger_fact/SurA_dom_sf"/>
</dbReference>
<proteinExistence type="inferred from homology"/>
<evidence type="ECO:0000256" key="8">
    <source>
        <dbReference type="ARBA" id="ARBA00023186"/>
    </source>
</evidence>
<dbReference type="PANTHER" id="PTHR47529">
    <property type="entry name" value="PEPTIDYL-PROLYL CIS-TRANS ISOMERASE D"/>
    <property type="match status" value="1"/>
</dbReference>
<comment type="similarity">
    <text evidence="11">Belongs to the PpiD chaperone family.</text>
</comment>
<dbReference type="Pfam" id="PF13624">
    <property type="entry name" value="SurA_N_3"/>
    <property type="match status" value="1"/>
</dbReference>
<dbReference type="Gene3D" id="3.10.50.40">
    <property type="match status" value="1"/>
</dbReference>
<dbReference type="GO" id="GO:0003755">
    <property type="term" value="F:peptidyl-prolyl cis-trans isomerase activity"/>
    <property type="evidence" value="ECO:0007669"/>
    <property type="project" value="UniProtKB-KW"/>
</dbReference>
<keyword evidence="5 15" id="KW-0812">Transmembrane</keyword>
<evidence type="ECO:0000256" key="3">
    <source>
        <dbReference type="ARBA" id="ARBA00022475"/>
    </source>
</evidence>
<feature type="domain" description="PpiC" evidence="16">
    <location>
        <begin position="230"/>
        <end position="358"/>
    </location>
</feature>
<feature type="transmembrane region" description="Helical" evidence="15">
    <location>
        <begin position="12"/>
        <end position="32"/>
    </location>
</feature>
<evidence type="ECO:0000256" key="11">
    <source>
        <dbReference type="ARBA" id="ARBA00038408"/>
    </source>
</evidence>
<evidence type="ECO:0000256" key="6">
    <source>
        <dbReference type="ARBA" id="ARBA00022989"/>
    </source>
</evidence>
<gene>
    <name evidence="17" type="ORF">J7S20_02625</name>
</gene>
<evidence type="ECO:0000256" key="15">
    <source>
        <dbReference type="SAM" id="Phobius"/>
    </source>
</evidence>
<evidence type="ECO:0000256" key="12">
    <source>
        <dbReference type="ARBA" id="ARBA00040743"/>
    </source>
</evidence>
<accession>A0A8T4I9S3</accession>
<dbReference type="Gene3D" id="1.10.4030.10">
    <property type="entry name" value="Porin chaperone SurA, peptide-binding domain"/>
    <property type="match status" value="1"/>
</dbReference>
<dbReference type="Pfam" id="PF13145">
    <property type="entry name" value="Rotamase_2"/>
    <property type="match status" value="1"/>
</dbReference>
<comment type="caution">
    <text evidence="17">The sequence shown here is derived from an EMBL/GenBank/DDBJ whole genome shotgun (WGS) entry which is preliminary data.</text>
</comment>
<dbReference type="Proteomes" id="UP000676996">
    <property type="component" value="Unassembled WGS sequence"/>
</dbReference>
<evidence type="ECO:0000313" key="17">
    <source>
        <dbReference type="EMBL" id="MBR0551397.1"/>
    </source>
</evidence>
<dbReference type="InterPro" id="IPR052029">
    <property type="entry name" value="PpiD_chaperone"/>
</dbReference>
<keyword evidence="6 15" id="KW-1133">Transmembrane helix</keyword>
<dbReference type="RefSeq" id="WP_284052677.1">
    <property type="nucleotide sequence ID" value="NZ_JAGRQC010000001.1"/>
</dbReference>
<keyword evidence="3" id="KW-1003">Cell membrane</keyword>
<dbReference type="EMBL" id="JAGRQC010000001">
    <property type="protein sequence ID" value="MBR0551397.1"/>
    <property type="molecule type" value="Genomic_DNA"/>
</dbReference>
<keyword evidence="18" id="KW-1185">Reference proteome</keyword>
<evidence type="ECO:0000259" key="16">
    <source>
        <dbReference type="PROSITE" id="PS50198"/>
    </source>
</evidence>
<keyword evidence="7 15" id="KW-0472">Membrane</keyword>
<dbReference type="AlphaFoldDB" id="A0A8T4I9S3"/>
<evidence type="ECO:0000256" key="13">
    <source>
        <dbReference type="ARBA" id="ARBA00042775"/>
    </source>
</evidence>
<dbReference type="InterPro" id="IPR000297">
    <property type="entry name" value="PPIase_PpiC"/>
</dbReference>
<evidence type="ECO:0000256" key="7">
    <source>
        <dbReference type="ARBA" id="ARBA00023136"/>
    </source>
</evidence>
<evidence type="ECO:0000256" key="14">
    <source>
        <dbReference type="PROSITE-ProRule" id="PRU00278"/>
    </source>
</evidence>
<organism evidence="17 18">
    <name type="scientific">Stakelama marina</name>
    <dbReference type="NCBI Taxonomy" id="2826939"/>
    <lineage>
        <taxon>Bacteria</taxon>
        <taxon>Pseudomonadati</taxon>
        <taxon>Pseudomonadota</taxon>
        <taxon>Alphaproteobacteria</taxon>
        <taxon>Sphingomonadales</taxon>
        <taxon>Sphingomonadaceae</taxon>
        <taxon>Stakelama</taxon>
    </lineage>
</organism>
<evidence type="ECO:0000256" key="4">
    <source>
        <dbReference type="ARBA" id="ARBA00022519"/>
    </source>
</evidence>
<evidence type="ECO:0000256" key="9">
    <source>
        <dbReference type="ARBA" id="ARBA00030642"/>
    </source>
</evidence>
<dbReference type="GO" id="GO:0005886">
    <property type="term" value="C:plasma membrane"/>
    <property type="evidence" value="ECO:0007669"/>
    <property type="project" value="UniProtKB-SubCell"/>
</dbReference>
<dbReference type="PANTHER" id="PTHR47529:SF1">
    <property type="entry name" value="PERIPLASMIC CHAPERONE PPID"/>
    <property type="match status" value="1"/>
</dbReference>
<keyword evidence="14" id="KW-0413">Isomerase</keyword>
<evidence type="ECO:0000256" key="1">
    <source>
        <dbReference type="ARBA" id="ARBA00004382"/>
    </source>
</evidence>